<dbReference type="EMBL" id="JAXAFO010000008">
    <property type="protein sequence ID" value="MDX6849018.1"/>
    <property type="molecule type" value="Genomic_DNA"/>
</dbReference>
<gene>
    <name evidence="1" type="ORF">SCD92_06575</name>
</gene>
<organism evidence="1 2">
    <name type="scientific">Gilvimarinus gilvus</name>
    <dbReference type="NCBI Taxonomy" id="3058038"/>
    <lineage>
        <taxon>Bacteria</taxon>
        <taxon>Pseudomonadati</taxon>
        <taxon>Pseudomonadota</taxon>
        <taxon>Gammaproteobacteria</taxon>
        <taxon>Cellvibrionales</taxon>
        <taxon>Cellvibrionaceae</taxon>
        <taxon>Gilvimarinus</taxon>
    </lineage>
</organism>
<reference evidence="1 2" key="1">
    <citation type="submission" date="2023-11" db="EMBL/GenBank/DDBJ databases">
        <title>Gilvimarinus fulvus sp. nov., isolated from the surface of Kelp.</title>
        <authorList>
            <person name="Sun Y.Y."/>
            <person name="Gong Y."/>
            <person name="Du Z.J."/>
        </authorList>
    </citation>
    <scope>NUCLEOTIDE SEQUENCE [LARGE SCALE GENOMIC DNA]</scope>
    <source>
        <strain evidence="1 2">SDUM040013</strain>
    </source>
</reference>
<dbReference type="Proteomes" id="UP001273505">
    <property type="component" value="Unassembled WGS sequence"/>
</dbReference>
<protein>
    <submittedName>
        <fullName evidence="1">Uncharacterized protein</fullName>
    </submittedName>
</protein>
<dbReference type="RefSeq" id="WP_302723509.1">
    <property type="nucleotide sequence ID" value="NZ_JAULRU010000617.1"/>
</dbReference>
<evidence type="ECO:0000313" key="2">
    <source>
        <dbReference type="Proteomes" id="UP001273505"/>
    </source>
</evidence>
<proteinExistence type="predicted"/>
<sequence length="173" mass="19865">MQVVAYFHRQDRVAVSYYSSKLKSGERVPQVVPLLKDDLCPYYYDYERIYANWSQIFGGKTVQTGIFESLHLAGGDLLTDFCSRVGIKEDEKIRPPKINRSLSQKEVQLLLELNRQWPKKACTGLTPRENHLWRASPASTRGATFLPYAQSPRPFMLILPPVMSDLPEPYIQS</sequence>
<keyword evidence="2" id="KW-1185">Reference proteome</keyword>
<accession>A0ABU4RZH4</accession>
<name>A0ABU4RZH4_9GAMM</name>
<evidence type="ECO:0000313" key="1">
    <source>
        <dbReference type="EMBL" id="MDX6849018.1"/>
    </source>
</evidence>
<comment type="caution">
    <text evidence="1">The sequence shown here is derived from an EMBL/GenBank/DDBJ whole genome shotgun (WGS) entry which is preliminary data.</text>
</comment>